<evidence type="ECO:0000313" key="6">
    <source>
        <dbReference type="EMBL" id="QEL55642.1"/>
    </source>
</evidence>
<protein>
    <submittedName>
        <fullName evidence="6">Oxidoreductase</fullName>
    </submittedName>
</protein>
<dbReference type="RefSeq" id="WP_149296003.1">
    <property type="nucleotide sequence ID" value="NZ_CP043473.1"/>
</dbReference>
<keyword evidence="1" id="KW-0004">4Fe-4S</keyword>
<accession>A0A5C1DFS1</accession>
<evidence type="ECO:0000256" key="4">
    <source>
        <dbReference type="ARBA" id="ARBA00023014"/>
    </source>
</evidence>
<dbReference type="InterPro" id="IPR050954">
    <property type="entry name" value="ET_IronSulfur_Cluster-Binding"/>
</dbReference>
<dbReference type="Gene3D" id="3.30.70.20">
    <property type="match status" value="2"/>
</dbReference>
<dbReference type="PANTHER" id="PTHR43177:SF3">
    <property type="entry name" value="PROTEIN NRFC HOMOLOG"/>
    <property type="match status" value="1"/>
</dbReference>
<keyword evidence="4" id="KW-0411">Iron-sulfur</keyword>
<evidence type="ECO:0000259" key="5">
    <source>
        <dbReference type="Pfam" id="PF13247"/>
    </source>
</evidence>
<evidence type="ECO:0000256" key="1">
    <source>
        <dbReference type="ARBA" id="ARBA00022485"/>
    </source>
</evidence>
<evidence type="ECO:0000256" key="2">
    <source>
        <dbReference type="ARBA" id="ARBA00022723"/>
    </source>
</evidence>
<keyword evidence="7" id="KW-1185">Reference proteome</keyword>
<dbReference type="SUPFAM" id="SSF54862">
    <property type="entry name" value="4Fe-4S ferredoxins"/>
    <property type="match status" value="1"/>
</dbReference>
<gene>
    <name evidence="6" type="ORF">FYK34_08695</name>
</gene>
<keyword evidence="2" id="KW-0479">Metal-binding</keyword>
<dbReference type="InterPro" id="IPR017896">
    <property type="entry name" value="4Fe4S_Fe-S-bd"/>
</dbReference>
<dbReference type="Proteomes" id="UP000322079">
    <property type="component" value="Chromosome"/>
</dbReference>
<proteinExistence type="predicted"/>
<evidence type="ECO:0000256" key="3">
    <source>
        <dbReference type="ARBA" id="ARBA00023004"/>
    </source>
</evidence>
<dbReference type="SUPFAM" id="SSF49478">
    <property type="entry name" value="Cna protein B-type domain"/>
    <property type="match status" value="1"/>
</dbReference>
<dbReference type="KEGG" id="chrm:FYK34_08695"/>
<sequence length="299" mass="33203">MKKWNLIIDVERCHNCGNCVLSNQDEHVGNDYPVYAASQARGGAWIRIESTARGMPPMVDAAYLPLMCNHCDDAPCVAEGKGAVRKRADGIVIIDPVLAKGRRDLMDACPYGSMHWNEERALPQIWIFDAHLLDQGWREPRCCQACPTGAMQAVKLSDEEMGARASKEKLEVLQAEWGTRPRVYYRHLHRFTQCFLGGSAVSGAGSAAECVSGGEVALIRDGAVLQRTKTDGFGDFKFDGLPRDSGRYRVEIRHPVYGEACLDVELGLSLYLGAVRLQRRLPDPRPDRPFSQPELQSES</sequence>
<dbReference type="Pfam" id="PF13247">
    <property type="entry name" value="Fer4_11"/>
    <property type="match status" value="1"/>
</dbReference>
<dbReference type="InterPro" id="IPR013783">
    <property type="entry name" value="Ig-like_fold"/>
</dbReference>
<organism evidence="6 7">
    <name type="scientific">Chromobacterium paludis</name>
    <dbReference type="NCBI Taxonomy" id="2605945"/>
    <lineage>
        <taxon>Bacteria</taxon>
        <taxon>Pseudomonadati</taxon>
        <taxon>Pseudomonadota</taxon>
        <taxon>Betaproteobacteria</taxon>
        <taxon>Neisseriales</taxon>
        <taxon>Chromobacteriaceae</taxon>
        <taxon>Chromobacterium</taxon>
    </lineage>
</organism>
<dbReference type="Gene3D" id="2.60.40.10">
    <property type="entry name" value="Immunoglobulins"/>
    <property type="match status" value="1"/>
</dbReference>
<dbReference type="PANTHER" id="PTHR43177">
    <property type="entry name" value="PROTEIN NRFC"/>
    <property type="match status" value="1"/>
</dbReference>
<dbReference type="AlphaFoldDB" id="A0A5C1DFS1"/>
<dbReference type="GO" id="GO:0051539">
    <property type="term" value="F:4 iron, 4 sulfur cluster binding"/>
    <property type="evidence" value="ECO:0007669"/>
    <property type="project" value="UniProtKB-KW"/>
</dbReference>
<keyword evidence="3" id="KW-0408">Iron</keyword>
<name>A0A5C1DFS1_9NEIS</name>
<reference evidence="6 7" key="1">
    <citation type="submission" date="2019-08" db="EMBL/GenBank/DDBJ databases">
        <title>Chromobacterium paludis, a novel bacterium isolated from a Maryland marsh pond.</title>
        <authorList>
            <person name="Blackburn M.B."/>
            <person name="Gundersen-Rindal D.E."/>
        </authorList>
    </citation>
    <scope>NUCLEOTIDE SEQUENCE [LARGE SCALE GENOMIC DNA]</scope>
    <source>
        <strain evidence="7">IIBBL 257-1</strain>
    </source>
</reference>
<evidence type="ECO:0000313" key="7">
    <source>
        <dbReference type="Proteomes" id="UP000322079"/>
    </source>
</evidence>
<dbReference type="EMBL" id="CP043473">
    <property type="protein sequence ID" value="QEL55642.1"/>
    <property type="molecule type" value="Genomic_DNA"/>
</dbReference>
<dbReference type="GO" id="GO:0046872">
    <property type="term" value="F:metal ion binding"/>
    <property type="evidence" value="ECO:0007669"/>
    <property type="project" value="UniProtKB-KW"/>
</dbReference>
<feature type="domain" description="4Fe-4S ferredoxin-type" evidence="5">
    <location>
        <begin position="60"/>
        <end position="153"/>
    </location>
</feature>